<comment type="caution">
    <text evidence="2">The sequence shown here is derived from an EMBL/GenBank/DDBJ whole genome shotgun (WGS) entry which is preliminary data.</text>
</comment>
<evidence type="ECO:0000256" key="1">
    <source>
        <dbReference type="SAM" id="Phobius"/>
    </source>
</evidence>
<protein>
    <submittedName>
        <fullName evidence="2">Uncharacterized protein</fullName>
    </submittedName>
</protein>
<accession>A0A916NEU8</accession>
<evidence type="ECO:0000313" key="2">
    <source>
        <dbReference type="EMBL" id="CAG7598648.1"/>
    </source>
</evidence>
<dbReference type="Proteomes" id="UP000693672">
    <property type="component" value="Unassembled WGS sequence"/>
</dbReference>
<dbReference type="EMBL" id="CAJVAS010000001">
    <property type="protein sequence ID" value="CAG7598648.1"/>
    <property type="molecule type" value="Genomic_DNA"/>
</dbReference>
<feature type="transmembrane region" description="Helical" evidence="1">
    <location>
        <begin position="16"/>
        <end position="34"/>
    </location>
</feature>
<proteinExistence type="predicted"/>
<reference evidence="2" key="1">
    <citation type="submission" date="2021-06" db="EMBL/GenBank/DDBJ databases">
        <authorList>
            <person name="Criscuolo A."/>
        </authorList>
    </citation>
    <scope>NUCLEOTIDE SEQUENCE</scope>
    <source>
        <strain evidence="2">CIP111600</strain>
    </source>
</reference>
<keyword evidence="1" id="KW-0472">Membrane</keyword>
<name>A0A916NEU8_9BACL</name>
<keyword evidence="1" id="KW-0812">Transmembrane</keyword>
<evidence type="ECO:0000313" key="3">
    <source>
        <dbReference type="Proteomes" id="UP000693672"/>
    </source>
</evidence>
<gene>
    <name evidence="2" type="ORF">PAESOLCIP111_00244</name>
</gene>
<organism evidence="2 3">
    <name type="scientific">Paenibacillus solanacearum</name>
    <dbReference type="NCBI Taxonomy" id="2048548"/>
    <lineage>
        <taxon>Bacteria</taxon>
        <taxon>Bacillati</taxon>
        <taxon>Bacillota</taxon>
        <taxon>Bacilli</taxon>
        <taxon>Bacillales</taxon>
        <taxon>Paenibacillaceae</taxon>
        <taxon>Paenibacillus</taxon>
    </lineage>
</organism>
<sequence>MENGSIINKRERIETVFIYGVFFCYILFLFKLLLLSRVSLLDVFNGQRTLDRSINLIPFYSINEYLFSNAATIKKLRFCECGWQYRYLYSTWHLLVIIQKR</sequence>
<keyword evidence="3" id="KW-1185">Reference proteome</keyword>
<dbReference type="AlphaFoldDB" id="A0A916NEU8"/>
<keyword evidence="1" id="KW-1133">Transmembrane helix</keyword>